<name>A0A183DMR3_9BILA</name>
<reference evidence="3" key="1">
    <citation type="submission" date="2016-06" db="UniProtKB">
        <authorList>
            <consortium name="WormBaseParasite"/>
        </authorList>
    </citation>
    <scope>IDENTIFICATION</scope>
</reference>
<reference evidence="1 2" key="2">
    <citation type="submission" date="2018-11" db="EMBL/GenBank/DDBJ databases">
        <authorList>
            <consortium name="Pathogen Informatics"/>
        </authorList>
    </citation>
    <scope>NUCLEOTIDE SEQUENCE [LARGE SCALE GENOMIC DNA]</scope>
</reference>
<evidence type="ECO:0000313" key="3">
    <source>
        <dbReference type="WBParaSite" id="GPUH_0001001501-mRNA-1"/>
    </source>
</evidence>
<protein>
    <submittedName>
        <fullName evidence="3">Secreted protein</fullName>
    </submittedName>
</protein>
<organism evidence="3">
    <name type="scientific">Gongylonema pulchrum</name>
    <dbReference type="NCBI Taxonomy" id="637853"/>
    <lineage>
        <taxon>Eukaryota</taxon>
        <taxon>Metazoa</taxon>
        <taxon>Ecdysozoa</taxon>
        <taxon>Nematoda</taxon>
        <taxon>Chromadorea</taxon>
        <taxon>Rhabditida</taxon>
        <taxon>Spirurina</taxon>
        <taxon>Spiruromorpha</taxon>
        <taxon>Spiruroidea</taxon>
        <taxon>Gongylonematidae</taxon>
        <taxon>Gongylonema</taxon>
    </lineage>
</organism>
<dbReference type="EMBL" id="UYRT01035656">
    <property type="protein sequence ID" value="VDK80654.1"/>
    <property type="molecule type" value="Genomic_DNA"/>
</dbReference>
<evidence type="ECO:0000313" key="2">
    <source>
        <dbReference type="Proteomes" id="UP000271098"/>
    </source>
</evidence>
<dbReference type="WBParaSite" id="GPUH_0001001501-mRNA-1">
    <property type="protein sequence ID" value="GPUH_0001001501-mRNA-1"/>
    <property type="gene ID" value="GPUH_0001001501"/>
</dbReference>
<keyword evidence="2" id="KW-1185">Reference proteome</keyword>
<dbReference type="AlphaFoldDB" id="A0A183DMR3"/>
<proteinExistence type="predicted"/>
<sequence length="74" mass="8126">MHGDIGHRMVLLPGVTMWSTVAAGHIRFHPASITTTRRVILRASMSSIQRQNAEKSVVANTEDLIELTSITVSK</sequence>
<dbReference type="Proteomes" id="UP000271098">
    <property type="component" value="Unassembled WGS sequence"/>
</dbReference>
<gene>
    <name evidence="1" type="ORF">GPUH_LOCUS10004</name>
</gene>
<evidence type="ECO:0000313" key="1">
    <source>
        <dbReference type="EMBL" id="VDK80654.1"/>
    </source>
</evidence>
<accession>A0A183DMR3</accession>